<dbReference type="InterPro" id="IPR011042">
    <property type="entry name" value="6-blade_b-propeller_TolB-like"/>
</dbReference>
<feature type="chain" id="PRO_5046645427" description="WD40 repeat protein" evidence="2">
    <location>
        <begin position="35"/>
        <end position="965"/>
    </location>
</feature>
<dbReference type="RefSeq" id="WP_324717199.1">
    <property type="nucleotide sequence ID" value="NZ_CP141615.1"/>
</dbReference>
<keyword evidence="2" id="KW-0732">Signal</keyword>
<sequence length="965" mass="103974">MPRLSRSVLFARLALSMVILAVTMAAPFAGPAQAGERWWTLETPHFLIHFPDGYEPLARQVAEVAERVHPVVSARVGHTLAAKTHVVLQDVLDGANAFTQPALYNQISLFTVPPLGLAYQAGMPPTMNDWLELLFTHEYVHAVHLDMADGLYAGLRRIFGHVPTLSTPNASENYAFIEGYASYEETLLDDGRGAASYWDMFLRTAFLEQAVPAPDQVAGLYDLGQWNPAGGVYLYGYSWQAYLAERFGDPVVSRVHQLNASLGSLGRSVTAATKEGLGELYDGWRRSLQERYAAQERDVEARGLTAFELLPGEGWVVEQPRFSPDGKSLAYLAAGGTVNASIRIRDLATGKERALAEGATGGFDWTPDGRYLVYAALAPVEGGRRQLSDLFAVEVSTAKSYRLSTGLRAFSPAISSDGRSVAFVQVDGTSVGAHVAVADLSVEGGRPVIGPAERWYTGRDGTFAMSVAWQPGSRRLAVGWAGRGRNGISLLEGPGDTPLSLVEEKGPVAVANPSFTPDGRYLLYESDRTGVTNLYAQDLGSGHTYQLTNVLTGAFFPAASPDGRRLAFAAYTAGGYRVAAMPLDRSAWREPDPPFEGPHWERAAWRKSVEAGANEGGQADASTYTLRPYSPWPSLAPTWWLPFAGADGAGWSLVTMTGGWDARMQHIYTAVLTYGLSSRLVGGALSYRWLSDPLFNTGWSVSALVSKGVEKPEPEQTGAPTRVYPRWDASVSVGYTLDRSMTFASPVRDTFYAGLEGSRREGPQTSSDAMALGGWTRTSAWGPGRAQRSRTLGLEAGSPLAGDDRPYALARWEEGLDWRLGGSVAMRMAAAVSDGGSVITLSQGHPLELRGLQGDEGKPPAPGTSAYKLTLEGRAPLARINRGPGLWPVFLGEVALVPFLDAGVVAGVRNRPDRPFVAASVGAQVQLDVYLSYGSVRLRPALGAAYVFGEAVDRPQWRLVGNVSF</sequence>
<evidence type="ECO:0000313" key="3">
    <source>
        <dbReference type="EMBL" id="WRP17928.1"/>
    </source>
</evidence>
<gene>
    <name evidence="3" type="ORF">U7230_02640</name>
</gene>
<proteinExistence type="inferred from homology"/>
<feature type="signal peptide" evidence="2">
    <location>
        <begin position="1"/>
        <end position="34"/>
    </location>
</feature>
<dbReference type="Gene3D" id="2.120.10.30">
    <property type="entry name" value="TolB, C-terminal domain"/>
    <property type="match status" value="2"/>
</dbReference>
<dbReference type="EMBL" id="CP141615">
    <property type="protein sequence ID" value="WRP17928.1"/>
    <property type="molecule type" value="Genomic_DNA"/>
</dbReference>
<comment type="similarity">
    <text evidence="1">Belongs to the TolB family.</text>
</comment>
<dbReference type="InterPro" id="IPR011659">
    <property type="entry name" value="WD40"/>
</dbReference>
<organism evidence="3 4">
    <name type="scientific">Carboxydichorda subterranea</name>
    <dbReference type="NCBI Taxonomy" id="3109565"/>
    <lineage>
        <taxon>Bacteria</taxon>
        <taxon>Bacillati</taxon>
        <taxon>Bacillota</taxon>
        <taxon>Limnochordia</taxon>
        <taxon>Limnochordales</taxon>
        <taxon>Geochordaceae</taxon>
        <taxon>Carboxydichorda</taxon>
    </lineage>
</organism>
<protein>
    <recommendedName>
        <fullName evidence="5">WD40 repeat protein</fullName>
    </recommendedName>
</protein>
<dbReference type="Pfam" id="PF07676">
    <property type="entry name" value="PD40"/>
    <property type="match status" value="3"/>
</dbReference>
<evidence type="ECO:0000256" key="1">
    <source>
        <dbReference type="ARBA" id="ARBA00009820"/>
    </source>
</evidence>
<name>A0ABZ1BZA8_9FIRM</name>
<dbReference type="Proteomes" id="UP001332192">
    <property type="component" value="Chromosome"/>
</dbReference>
<evidence type="ECO:0000256" key="2">
    <source>
        <dbReference type="SAM" id="SignalP"/>
    </source>
</evidence>
<reference evidence="3 4" key="1">
    <citation type="journal article" date="2024" name="Front. Microbiol.">
        <title>Novel thermophilic genera Geochorda gen. nov. and Carboxydochorda gen. nov. from the deep terrestrial subsurface reveal the ecophysiological diversity in the class Limnochordia.</title>
        <authorList>
            <person name="Karnachuk O.V."/>
            <person name="Lukina A.P."/>
            <person name="Avakyan M.R."/>
            <person name="Kadnikov V.V."/>
            <person name="Begmatov S."/>
            <person name="Beletsky A.V."/>
            <person name="Vlasova K.G."/>
            <person name="Novikov A.A."/>
            <person name="Shcherbakova V.A."/>
            <person name="Mardanov A.V."/>
            <person name="Ravin N.V."/>
        </authorList>
    </citation>
    <scope>NUCLEOTIDE SEQUENCE [LARGE SCALE GENOMIC DNA]</scope>
    <source>
        <strain evidence="3 4">L945</strain>
    </source>
</reference>
<keyword evidence="4" id="KW-1185">Reference proteome</keyword>
<evidence type="ECO:0008006" key="5">
    <source>
        <dbReference type="Google" id="ProtNLM"/>
    </source>
</evidence>
<evidence type="ECO:0000313" key="4">
    <source>
        <dbReference type="Proteomes" id="UP001332192"/>
    </source>
</evidence>
<accession>A0ABZ1BZA8</accession>
<dbReference type="PANTHER" id="PTHR36842">
    <property type="entry name" value="PROTEIN TOLB HOMOLOG"/>
    <property type="match status" value="1"/>
</dbReference>
<dbReference type="SUPFAM" id="SSF82171">
    <property type="entry name" value="DPP6 N-terminal domain-like"/>
    <property type="match status" value="1"/>
</dbReference>